<dbReference type="STRING" id="81409.SAMN04515656_10143"/>
<dbReference type="AlphaFoldDB" id="A0A1H3WR54"/>
<proteinExistence type="predicted"/>
<dbReference type="InterPro" id="IPR017259">
    <property type="entry name" value="UCP037672"/>
</dbReference>
<sequence length="105" mass="11730">MLVFILILMLSLSALFFFLGYRLWVKGQITIIHDYHYTRVKESDKKSYTKGMGLALWIMGLGIGAGGIFSVCDRLSVGWIPLIVGIIGGLAVMVYAQLKYNHGIF</sequence>
<evidence type="ECO:0000256" key="1">
    <source>
        <dbReference type="SAM" id="Phobius"/>
    </source>
</evidence>
<keyword evidence="1" id="KW-0472">Membrane</keyword>
<evidence type="ECO:0000313" key="2">
    <source>
        <dbReference type="EMBL" id="SDZ89657.1"/>
    </source>
</evidence>
<dbReference type="Pfam" id="PF12650">
    <property type="entry name" value="DUF3784"/>
    <property type="match status" value="1"/>
</dbReference>
<gene>
    <name evidence="2" type="ORF">SAMN04515656_10143</name>
</gene>
<evidence type="ECO:0008006" key="4">
    <source>
        <dbReference type="Google" id="ProtNLM"/>
    </source>
</evidence>
<protein>
    <recommendedName>
        <fullName evidence="4">DUF3784 domain-containing protein</fullName>
    </recommendedName>
</protein>
<reference evidence="2 3" key="1">
    <citation type="submission" date="2016-10" db="EMBL/GenBank/DDBJ databases">
        <authorList>
            <person name="de Groot N.N."/>
        </authorList>
    </citation>
    <scope>NUCLEOTIDE SEQUENCE [LARGE SCALE GENOMIC DNA]</scope>
    <source>
        <strain evidence="2 3">SR12</strain>
    </source>
</reference>
<feature type="transmembrane region" description="Helical" evidence="1">
    <location>
        <begin position="77"/>
        <end position="96"/>
    </location>
</feature>
<keyword evidence="3" id="KW-1185">Reference proteome</keyword>
<feature type="transmembrane region" description="Helical" evidence="1">
    <location>
        <begin position="6"/>
        <end position="25"/>
    </location>
</feature>
<accession>A0A1H3WR54</accession>
<organism evidence="2 3">
    <name type="scientific">Eubacterium aggregans</name>
    <dbReference type="NCBI Taxonomy" id="81409"/>
    <lineage>
        <taxon>Bacteria</taxon>
        <taxon>Bacillati</taxon>
        <taxon>Bacillota</taxon>
        <taxon>Clostridia</taxon>
        <taxon>Eubacteriales</taxon>
        <taxon>Eubacteriaceae</taxon>
        <taxon>Eubacterium</taxon>
    </lineage>
</organism>
<dbReference type="EMBL" id="FNRK01000001">
    <property type="protein sequence ID" value="SDZ89657.1"/>
    <property type="molecule type" value="Genomic_DNA"/>
</dbReference>
<dbReference type="Proteomes" id="UP000199394">
    <property type="component" value="Unassembled WGS sequence"/>
</dbReference>
<name>A0A1H3WR54_9FIRM</name>
<keyword evidence="1" id="KW-0812">Transmembrane</keyword>
<feature type="transmembrane region" description="Helical" evidence="1">
    <location>
        <begin position="51"/>
        <end position="71"/>
    </location>
</feature>
<evidence type="ECO:0000313" key="3">
    <source>
        <dbReference type="Proteomes" id="UP000199394"/>
    </source>
</evidence>
<keyword evidence="1" id="KW-1133">Transmembrane helix</keyword>